<dbReference type="Gene3D" id="3.30.460.10">
    <property type="entry name" value="Beta Polymerase, domain 2"/>
    <property type="match status" value="1"/>
</dbReference>
<dbReference type="SUPFAM" id="SSF81301">
    <property type="entry name" value="Nucleotidyltransferase"/>
    <property type="match status" value="1"/>
</dbReference>
<dbReference type="InterPro" id="IPR007344">
    <property type="entry name" value="GrpB/CoaE"/>
</dbReference>
<evidence type="ECO:0008006" key="3">
    <source>
        <dbReference type="Google" id="ProtNLM"/>
    </source>
</evidence>
<keyword evidence="2" id="KW-1185">Reference proteome</keyword>
<accession>A0A0F4ZHF5</accession>
<evidence type="ECO:0000313" key="1">
    <source>
        <dbReference type="EMBL" id="KKA29967.1"/>
    </source>
</evidence>
<name>A0A0F4ZHF5_9PEZI</name>
<evidence type="ECO:0000313" key="2">
    <source>
        <dbReference type="Proteomes" id="UP000033483"/>
    </source>
</evidence>
<dbReference type="Proteomes" id="UP000033483">
    <property type="component" value="Unassembled WGS sequence"/>
</dbReference>
<dbReference type="AlphaFoldDB" id="A0A0F4ZHF5"/>
<dbReference type="PANTHER" id="PTHR34822">
    <property type="entry name" value="GRPB DOMAIN PROTEIN (AFU_ORTHOLOGUE AFUA_1G01530)"/>
    <property type="match status" value="1"/>
</dbReference>
<dbReference type="EMBL" id="LAEV01000612">
    <property type="protein sequence ID" value="KKA29967.1"/>
    <property type="molecule type" value="Genomic_DNA"/>
</dbReference>
<proteinExistence type="predicted"/>
<dbReference type="PANTHER" id="PTHR34822:SF1">
    <property type="entry name" value="GRPB FAMILY PROTEIN"/>
    <property type="match status" value="1"/>
</dbReference>
<dbReference type="OrthoDB" id="630895at2759"/>
<reference evidence="1 2" key="1">
    <citation type="submission" date="2015-03" db="EMBL/GenBank/DDBJ databases">
        <authorList>
            <person name="Radwan O."/>
            <person name="Al-Naeli F.A."/>
            <person name="Rendon G.A."/>
            <person name="Fields C."/>
        </authorList>
    </citation>
    <scope>NUCLEOTIDE SEQUENCE [LARGE SCALE GENOMIC DNA]</scope>
    <source>
        <strain evidence="1">CR-DP1</strain>
    </source>
</reference>
<dbReference type="InterPro" id="IPR043519">
    <property type="entry name" value="NT_sf"/>
</dbReference>
<organism evidence="1 2">
    <name type="scientific">Thielaviopsis punctulata</name>
    <dbReference type="NCBI Taxonomy" id="72032"/>
    <lineage>
        <taxon>Eukaryota</taxon>
        <taxon>Fungi</taxon>
        <taxon>Dikarya</taxon>
        <taxon>Ascomycota</taxon>
        <taxon>Pezizomycotina</taxon>
        <taxon>Sordariomycetes</taxon>
        <taxon>Hypocreomycetidae</taxon>
        <taxon>Microascales</taxon>
        <taxon>Ceratocystidaceae</taxon>
        <taxon>Thielaviopsis</taxon>
    </lineage>
</organism>
<comment type="caution">
    <text evidence="1">The sequence shown here is derived from an EMBL/GenBank/DDBJ whole genome shotgun (WGS) entry which is preliminary data.</text>
</comment>
<sequence length="235" mass="26581">MAIAKPTDDFISTATGSYPGVLVARSDVLQHYSFNPAGIERISHRTVPTPMQIEPYSSAWPTSYAVLAARIHAHLPATELLYMQHVGSTSIPNMPAKPVIDIDIVVRDVTDEAAYRPGLEAAGLQFLCREPEWWGHRMTYAAEPYANVHIFGPEAPEPLRHRLFRDYLLSEAGGRDREMYADKKRKVMQEWKESGDAKFMYNDRKEETVRDILGRAFVHAGIVGSEEEYIKMSKD</sequence>
<protein>
    <recommendedName>
        <fullName evidence="3">GrpB domain protein</fullName>
    </recommendedName>
</protein>
<gene>
    <name evidence="1" type="ORF">TD95_003773</name>
</gene>
<dbReference type="Pfam" id="PF04229">
    <property type="entry name" value="GrpB"/>
    <property type="match status" value="1"/>
</dbReference>